<accession>A0AAD1XHY3</accession>
<evidence type="ECO:0000313" key="1">
    <source>
        <dbReference type="EMBL" id="CAI2373033.1"/>
    </source>
</evidence>
<keyword evidence="2" id="KW-1185">Reference proteome</keyword>
<protein>
    <submittedName>
        <fullName evidence="1">Uncharacterized protein</fullName>
    </submittedName>
</protein>
<proteinExistence type="predicted"/>
<reference evidence="1" key="1">
    <citation type="submission" date="2023-07" db="EMBL/GenBank/DDBJ databases">
        <authorList>
            <consortium name="AG Swart"/>
            <person name="Singh M."/>
            <person name="Singh A."/>
            <person name="Seah K."/>
            <person name="Emmerich C."/>
        </authorList>
    </citation>
    <scope>NUCLEOTIDE SEQUENCE</scope>
    <source>
        <strain evidence="1">DP1</strain>
    </source>
</reference>
<sequence length="59" mass="6791">MITDSYTHCIQYLMTNTSQQAENPNDLLYLYEYAASQDLITYLTLSTKSFQNLGKSCKL</sequence>
<name>A0AAD1XHY3_EUPCR</name>
<gene>
    <name evidence="1" type="ORF">ECRASSUSDP1_LOCUS14371</name>
</gene>
<dbReference type="EMBL" id="CAMPGE010014356">
    <property type="protein sequence ID" value="CAI2373033.1"/>
    <property type="molecule type" value="Genomic_DNA"/>
</dbReference>
<dbReference type="Proteomes" id="UP001295684">
    <property type="component" value="Unassembled WGS sequence"/>
</dbReference>
<comment type="caution">
    <text evidence="1">The sequence shown here is derived from an EMBL/GenBank/DDBJ whole genome shotgun (WGS) entry which is preliminary data.</text>
</comment>
<organism evidence="1 2">
    <name type="scientific">Euplotes crassus</name>
    <dbReference type="NCBI Taxonomy" id="5936"/>
    <lineage>
        <taxon>Eukaryota</taxon>
        <taxon>Sar</taxon>
        <taxon>Alveolata</taxon>
        <taxon>Ciliophora</taxon>
        <taxon>Intramacronucleata</taxon>
        <taxon>Spirotrichea</taxon>
        <taxon>Hypotrichia</taxon>
        <taxon>Euplotida</taxon>
        <taxon>Euplotidae</taxon>
        <taxon>Moneuplotes</taxon>
    </lineage>
</organism>
<dbReference type="AlphaFoldDB" id="A0AAD1XHY3"/>
<evidence type="ECO:0000313" key="2">
    <source>
        <dbReference type="Proteomes" id="UP001295684"/>
    </source>
</evidence>